<evidence type="ECO:0000256" key="13">
    <source>
        <dbReference type="SAM" id="SignalP"/>
    </source>
</evidence>
<keyword evidence="10" id="KW-0393">Immunoglobulin domain</keyword>
<keyword evidence="3 12" id="KW-0812">Transmembrane</keyword>
<feature type="domain" description="Ig-like" evidence="14">
    <location>
        <begin position="226"/>
        <end position="323"/>
    </location>
</feature>
<dbReference type="GO" id="GO:0042130">
    <property type="term" value="P:negative regulation of T cell proliferation"/>
    <property type="evidence" value="ECO:0007669"/>
    <property type="project" value="TreeGrafter"/>
</dbReference>
<dbReference type="Gene3D" id="2.60.40.10">
    <property type="entry name" value="Immunoglobulins"/>
    <property type="match status" value="3"/>
</dbReference>
<comment type="caution">
    <text evidence="15">The sequence shown here is derived from an EMBL/GenBank/DDBJ whole genome shotgun (WGS) entry which is preliminary data.</text>
</comment>
<evidence type="ECO:0000256" key="11">
    <source>
        <dbReference type="SAM" id="MobiDB-lite"/>
    </source>
</evidence>
<evidence type="ECO:0000256" key="9">
    <source>
        <dbReference type="ARBA" id="ARBA00023180"/>
    </source>
</evidence>
<dbReference type="PROSITE" id="PS50835">
    <property type="entry name" value="IG_LIKE"/>
    <property type="match status" value="3"/>
</dbReference>
<dbReference type="InterPro" id="IPR013783">
    <property type="entry name" value="Ig-like_fold"/>
</dbReference>
<keyword evidence="16" id="KW-1185">Reference proteome</keyword>
<evidence type="ECO:0000256" key="3">
    <source>
        <dbReference type="ARBA" id="ARBA00022692"/>
    </source>
</evidence>
<dbReference type="Proteomes" id="UP001356427">
    <property type="component" value="Unassembled WGS sequence"/>
</dbReference>
<dbReference type="GO" id="GO:0042102">
    <property type="term" value="P:positive regulation of T cell proliferation"/>
    <property type="evidence" value="ECO:0007669"/>
    <property type="project" value="TreeGrafter"/>
</dbReference>
<dbReference type="InterPro" id="IPR013162">
    <property type="entry name" value="CD80_C2-set"/>
</dbReference>
<dbReference type="GO" id="GO:0031295">
    <property type="term" value="P:T cell costimulation"/>
    <property type="evidence" value="ECO:0007669"/>
    <property type="project" value="TreeGrafter"/>
</dbReference>
<evidence type="ECO:0000256" key="8">
    <source>
        <dbReference type="ARBA" id="ARBA00023170"/>
    </source>
</evidence>
<dbReference type="GO" id="GO:0071222">
    <property type="term" value="P:cellular response to lipopolysaccharide"/>
    <property type="evidence" value="ECO:0007669"/>
    <property type="project" value="TreeGrafter"/>
</dbReference>
<dbReference type="AlphaFoldDB" id="A0AAN8LAW9"/>
<dbReference type="EMBL" id="JAGTTL010000022">
    <property type="protein sequence ID" value="KAK6305564.1"/>
    <property type="molecule type" value="Genomic_DNA"/>
</dbReference>
<evidence type="ECO:0000256" key="5">
    <source>
        <dbReference type="ARBA" id="ARBA00022989"/>
    </source>
</evidence>
<sequence length="420" mass="47722">MRMVKALVQACLRLLWILTLAECKIPDAHVTCLFSEDCVLPCNFKPSGNEIIRWYLQEGLLLSQTQQGGDQPDQPPQDHRTRTYLLQDQLSRGNASLHLSHCGIKDRGRYRCLVNSTLGQQESFVIMKVEASIKMVTMEKSTNREIQCLSKDIFPAPRVQWSTLPPKVNLRPITHMRSNTEGLYSVQSTLRMFENTLTYICTVNSTYGSQSWRSSMQERALIGEAGQELSIPCIDRQNLQNFSLTWTFSRTNEPTVILSYNSRTRRISNLWEGRAGLKPDQVLMGDGSLLLHNPESQEHTGTYTCTFTGFQRRHMVQTQVNIRSRSQLPVTEKMPKTTDQIERTGESHFHMLMIVVVVAVVVAAVITALLLYRKLRANQRQAGGTTVEDTEMEPMETIKTANDSPMDNCQLTEDHSNSHN</sequence>
<dbReference type="InterPro" id="IPR003599">
    <property type="entry name" value="Ig_sub"/>
</dbReference>
<keyword evidence="9" id="KW-0325">Glycoprotein</keyword>
<keyword evidence="7" id="KW-1015">Disulfide bond</keyword>
<feature type="domain" description="Ig-like" evidence="14">
    <location>
        <begin position="30"/>
        <end position="132"/>
    </location>
</feature>
<keyword evidence="8" id="KW-0675">Receptor</keyword>
<dbReference type="SUPFAM" id="SSF48726">
    <property type="entry name" value="Immunoglobulin"/>
    <property type="match status" value="3"/>
</dbReference>
<evidence type="ECO:0000259" key="14">
    <source>
        <dbReference type="PROSITE" id="PS50835"/>
    </source>
</evidence>
<dbReference type="InterPro" id="IPR051713">
    <property type="entry name" value="T-cell_Activation_Regulation"/>
</dbReference>
<comment type="subcellular location">
    <subcellularLocation>
        <location evidence="1">Cell membrane</location>
        <topology evidence="1">Single-pass type I membrane protein</topology>
    </subcellularLocation>
</comment>
<dbReference type="GO" id="GO:0009897">
    <property type="term" value="C:external side of plasma membrane"/>
    <property type="evidence" value="ECO:0007669"/>
    <property type="project" value="TreeGrafter"/>
</dbReference>
<dbReference type="PANTHER" id="PTHR25466:SF14">
    <property type="entry name" value="BUTYROPHILIN SUBFAMILY 2 MEMBER A2-LIKE-RELATED"/>
    <property type="match status" value="1"/>
</dbReference>
<gene>
    <name evidence="15" type="ORF">J4Q44_G00243440</name>
</gene>
<reference evidence="15 16" key="1">
    <citation type="submission" date="2021-04" db="EMBL/GenBank/DDBJ databases">
        <authorList>
            <person name="De Guttry C."/>
            <person name="Zahm M."/>
            <person name="Klopp C."/>
            <person name="Cabau C."/>
            <person name="Louis A."/>
            <person name="Berthelot C."/>
            <person name="Parey E."/>
            <person name="Roest Crollius H."/>
            <person name="Montfort J."/>
            <person name="Robinson-Rechavi M."/>
            <person name="Bucao C."/>
            <person name="Bouchez O."/>
            <person name="Gislard M."/>
            <person name="Lluch J."/>
            <person name="Milhes M."/>
            <person name="Lampietro C."/>
            <person name="Lopez Roques C."/>
            <person name="Donnadieu C."/>
            <person name="Braasch I."/>
            <person name="Desvignes T."/>
            <person name="Postlethwait J."/>
            <person name="Bobe J."/>
            <person name="Wedekind C."/>
            <person name="Guiguen Y."/>
        </authorList>
    </citation>
    <scope>NUCLEOTIDE SEQUENCE [LARGE SCALE GENOMIC DNA]</scope>
    <source>
        <strain evidence="15">Cs_M1</strain>
        <tissue evidence="15">Blood</tissue>
    </source>
</reference>
<keyword evidence="6 12" id="KW-0472">Membrane</keyword>
<evidence type="ECO:0000313" key="15">
    <source>
        <dbReference type="EMBL" id="KAK6305564.1"/>
    </source>
</evidence>
<dbReference type="Pfam" id="PF08205">
    <property type="entry name" value="C2-set_2"/>
    <property type="match status" value="1"/>
</dbReference>
<keyword evidence="5 12" id="KW-1133">Transmembrane helix</keyword>
<feature type="chain" id="PRO_5042973933" description="Ig-like domain-containing protein" evidence="13">
    <location>
        <begin position="24"/>
        <end position="420"/>
    </location>
</feature>
<dbReference type="InterPro" id="IPR013106">
    <property type="entry name" value="Ig_V-set"/>
</dbReference>
<feature type="transmembrane region" description="Helical" evidence="12">
    <location>
        <begin position="349"/>
        <end position="372"/>
    </location>
</feature>
<dbReference type="SMART" id="SM00409">
    <property type="entry name" value="IG"/>
    <property type="match status" value="2"/>
</dbReference>
<proteinExistence type="predicted"/>
<evidence type="ECO:0000256" key="10">
    <source>
        <dbReference type="ARBA" id="ARBA00023319"/>
    </source>
</evidence>
<dbReference type="InterPro" id="IPR036179">
    <property type="entry name" value="Ig-like_dom_sf"/>
</dbReference>
<evidence type="ECO:0000256" key="6">
    <source>
        <dbReference type="ARBA" id="ARBA00023136"/>
    </source>
</evidence>
<evidence type="ECO:0000256" key="2">
    <source>
        <dbReference type="ARBA" id="ARBA00022475"/>
    </source>
</evidence>
<feature type="region of interest" description="Disordered" evidence="11">
    <location>
        <begin position="380"/>
        <end position="420"/>
    </location>
</feature>
<feature type="domain" description="Ig-like" evidence="14">
    <location>
        <begin position="146"/>
        <end position="217"/>
    </location>
</feature>
<accession>A0AAN8LAW9</accession>
<evidence type="ECO:0000256" key="12">
    <source>
        <dbReference type="SAM" id="Phobius"/>
    </source>
</evidence>
<feature type="signal peptide" evidence="13">
    <location>
        <begin position="1"/>
        <end position="23"/>
    </location>
</feature>
<protein>
    <recommendedName>
        <fullName evidence="14">Ig-like domain-containing protein</fullName>
    </recommendedName>
</protein>
<evidence type="ECO:0000256" key="4">
    <source>
        <dbReference type="ARBA" id="ARBA00022729"/>
    </source>
</evidence>
<name>A0AAN8LAW9_9TELE</name>
<keyword evidence="2" id="KW-1003">Cell membrane</keyword>
<keyword evidence="4 13" id="KW-0732">Signal</keyword>
<evidence type="ECO:0000256" key="7">
    <source>
        <dbReference type="ARBA" id="ARBA00023157"/>
    </source>
</evidence>
<dbReference type="InterPro" id="IPR007110">
    <property type="entry name" value="Ig-like_dom"/>
</dbReference>
<evidence type="ECO:0000256" key="1">
    <source>
        <dbReference type="ARBA" id="ARBA00004251"/>
    </source>
</evidence>
<organism evidence="15 16">
    <name type="scientific">Coregonus suidteri</name>
    <dbReference type="NCBI Taxonomy" id="861788"/>
    <lineage>
        <taxon>Eukaryota</taxon>
        <taxon>Metazoa</taxon>
        <taxon>Chordata</taxon>
        <taxon>Craniata</taxon>
        <taxon>Vertebrata</taxon>
        <taxon>Euteleostomi</taxon>
        <taxon>Actinopterygii</taxon>
        <taxon>Neopterygii</taxon>
        <taxon>Teleostei</taxon>
        <taxon>Protacanthopterygii</taxon>
        <taxon>Salmoniformes</taxon>
        <taxon>Salmonidae</taxon>
        <taxon>Coregoninae</taxon>
        <taxon>Coregonus</taxon>
    </lineage>
</organism>
<evidence type="ECO:0000313" key="16">
    <source>
        <dbReference type="Proteomes" id="UP001356427"/>
    </source>
</evidence>
<feature type="compositionally biased region" description="Polar residues" evidence="11">
    <location>
        <begin position="399"/>
        <end position="411"/>
    </location>
</feature>
<dbReference type="Pfam" id="PF07686">
    <property type="entry name" value="V-set"/>
    <property type="match status" value="1"/>
</dbReference>
<dbReference type="GO" id="GO:0006955">
    <property type="term" value="P:immune response"/>
    <property type="evidence" value="ECO:0007669"/>
    <property type="project" value="TreeGrafter"/>
</dbReference>
<dbReference type="GO" id="GO:0007166">
    <property type="term" value="P:cell surface receptor signaling pathway"/>
    <property type="evidence" value="ECO:0007669"/>
    <property type="project" value="TreeGrafter"/>
</dbReference>
<dbReference type="PANTHER" id="PTHR25466">
    <property type="entry name" value="T-LYMPHOCYTE ACTIVATION ANTIGEN"/>
    <property type="match status" value="1"/>
</dbReference>